<evidence type="ECO:0000256" key="5">
    <source>
        <dbReference type="ARBA" id="ARBA00023242"/>
    </source>
</evidence>
<dbReference type="GO" id="GO:0021915">
    <property type="term" value="P:neural tube development"/>
    <property type="evidence" value="ECO:0007669"/>
    <property type="project" value="TreeGrafter"/>
</dbReference>
<dbReference type="AlphaFoldDB" id="A0A315W9C0"/>
<organism evidence="9 10">
    <name type="scientific">Gambusia affinis</name>
    <name type="common">Western mosquitofish</name>
    <name type="synonym">Heterandria affinis</name>
    <dbReference type="NCBI Taxonomy" id="33528"/>
    <lineage>
        <taxon>Eukaryota</taxon>
        <taxon>Metazoa</taxon>
        <taxon>Chordata</taxon>
        <taxon>Craniata</taxon>
        <taxon>Vertebrata</taxon>
        <taxon>Euteleostomi</taxon>
        <taxon>Actinopterygii</taxon>
        <taxon>Neopterygii</taxon>
        <taxon>Teleostei</taxon>
        <taxon>Neoteleostei</taxon>
        <taxon>Acanthomorphata</taxon>
        <taxon>Ovalentaria</taxon>
        <taxon>Atherinomorphae</taxon>
        <taxon>Cyprinodontiformes</taxon>
        <taxon>Poeciliidae</taxon>
        <taxon>Poeciliinae</taxon>
        <taxon>Gambusia</taxon>
    </lineage>
</organism>
<evidence type="ECO:0000259" key="8">
    <source>
        <dbReference type="PROSITE" id="PS51968"/>
    </source>
</evidence>
<comment type="subcellular location">
    <subcellularLocation>
        <location evidence="1 6">Nucleus</location>
    </subcellularLocation>
</comment>
<feature type="compositionally biased region" description="Low complexity" evidence="7">
    <location>
        <begin position="171"/>
        <end position="181"/>
    </location>
</feature>
<dbReference type="GO" id="GO:0007420">
    <property type="term" value="P:brain development"/>
    <property type="evidence" value="ECO:0007669"/>
    <property type="project" value="TreeGrafter"/>
</dbReference>
<dbReference type="GO" id="GO:0005634">
    <property type="term" value="C:nucleus"/>
    <property type="evidence" value="ECO:0007669"/>
    <property type="project" value="UniProtKB-SubCell"/>
</dbReference>
<dbReference type="InterPro" id="IPR007604">
    <property type="entry name" value="CP2"/>
</dbReference>
<evidence type="ECO:0000256" key="6">
    <source>
        <dbReference type="PROSITE-ProRule" id="PRU01313"/>
    </source>
</evidence>
<dbReference type="Pfam" id="PF25416">
    <property type="entry name" value="GRHL1_C"/>
    <property type="match status" value="1"/>
</dbReference>
<keyword evidence="2" id="KW-0805">Transcription regulation</keyword>
<dbReference type="InterPro" id="IPR040167">
    <property type="entry name" value="TF_CP2-like"/>
</dbReference>
<keyword evidence="4" id="KW-0804">Transcription</keyword>
<sequence>MVVFGEDKSRDDQLKNWKYWHSRQHTAKQRVLDIADYKESFSTIGNVEEIAYNAVSFTWDVSEEAKVRASSSRGVLGFGVFRTRPIPSTTCSPIRPSVFISVNCLSTDFSSQKGVKGMPLIIQIDTYSYNSCSSRPVHRAFAQIKVFCDKGAERKLRDEEKKQLRRRIKGKSSSLGPSSPIRRAESTLFKSILDLDSQPVLFIPDVHFGNLQRAGQVFAVSTDEVLVERGQPNKTMSSQEEICPPQPKKSRVEPERKVLLYVRKECDEVFDALMLHAPTLRALREAISEKYTVPVEKIAKVYQKSKKGVLVNMDNNIIQHYSNEDTFILALESSADSFHVTLSEI</sequence>
<keyword evidence="10" id="KW-1185">Reference proteome</keyword>
<dbReference type="Proteomes" id="UP000250572">
    <property type="component" value="Unassembled WGS sequence"/>
</dbReference>
<evidence type="ECO:0000256" key="7">
    <source>
        <dbReference type="SAM" id="MobiDB-lite"/>
    </source>
</evidence>
<dbReference type="PANTHER" id="PTHR11037">
    <property type="entry name" value="TRANSCRIPTION FACTOR CP2"/>
    <property type="match status" value="1"/>
</dbReference>
<dbReference type="GO" id="GO:0000978">
    <property type="term" value="F:RNA polymerase II cis-regulatory region sequence-specific DNA binding"/>
    <property type="evidence" value="ECO:0007669"/>
    <property type="project" value="TreeGrafter"/>
</dbReference>
<evidence type="ECO:0000256" key="3">
    <source>
        <dbReference type="ARBA" id="ARBA00023125"/>
    </source>
</evidence>
<dbReference type="STRING" id="33528.ENSGAFP00000029255"/>
<protein>
    <recommendedName>
        <fullName evidence="8">Grh/CP2 DB domain-containing protein</fullName>
    </recommendedName>
</protein>
<dbReference type="PROSITE" id="PS51968">
    <property type="entry name" value="GRH_CP2_DB"/>
    <property type="match status" value="1"/>
</dbReference>
<dbReference type="EMBL" id="NHOQ01000190">
    <property type="protein sequence ID" value="PWA32400.1"/>
    <property type="molecule type" value="Genomic_DNA"/>
</dbReference>
<feature type="region of interest" description="Disordered" evidence="7">
    <location>
        <begin position="158"/>
        <end position="181"/>
    </location>
</feature>
<evidence type="ECO:0000256" key="2">
    <source>
        <dbReference type="ARBA" id="ARBA00023015"/>
    </source>
</evidence>
<evidence type="ECO:0000313" key="10">
    <source>
        <dbReference type="Proteomes" id="UP000250572"/>
    </source>
</evidence>
<keyword evidence="5 6" id="KW-0539">Nucleus</keyword>
<comment type="caution">
    <text evidence="9">The sequence shown here is derived from an EMBL/GenBank/DDBJ whole genome shotgun (WGS) entry which is preliminary data.</text>
</comment>
<dbReference type="Pfam" id="PF04516">
    <property type="entry name" value="CP2"/>
    <property type="match status" value="2"/>
</dbReference>
<name>A0A315W9C0_GAMAF</name>
<evidence type="ECO:0000256" key="4">
    <source>
        <dbReference type="ARBA" id="ARBA00023163"/>
    </source>
</evidence>
<dbReference type="GO" id="GO:0001228">
    <property type="term" value="F:DNA-binding transcription activator activity, RNA polymerase II-specific"/>
    <property type="evidence" value="ECO:0007669"/>
    <property type="project" value="TreeGrafter"/>
</dbReference>
<dbReference type="PANTHER" id="PTHR11037:SF17">
    <property type="entry name" value="GRAINYHEAD-LIKE PROTEIN 2 HOMOLOG"/>
    <property type="match status" value="1"/>
</dbReference>
<gene>
    <name evidence="9" type="ORF">CCH79_00011972</name>
</gene>
<proteinExistence type="predicted"/>
<keyword evidence="3 6" id="KW-0238">DNA-binding</keyword>
<dbReference type="InterPro" id="IPR057520">
    <property type="entry name" value="GRHL1/CP2_C"/>
</dbReference>
<evidence type="ECO:0000313" key="9">
    <source>
        <dbReference type="EMBL" id="PWA32400.1"/>
    </source>
</evidence>
<accession>A0A315W9C0</accession>
<reference evidence="9 10" key="1">
    <citation type="journal article" date="2018" name="G3 (Bethesda)">
        <title>A High-Quality Reference Genome for the Invasive Mosquitofish Gambusia affinis Using a Chicago Library.</title>
        <authorList>
            <person name="Hoffberg S.L."/>
            <person name="Troendle N.J."/>
            <person name="Glenn T.C."/>
            <person name="Mahmud O."/>
            <person name="Louha S."/>
            <person name="Chalopin D."/>
            <person name="Bennetzen J.L."/>
            <person name="Mauricio R."/>
        </authorList>
    </citation>
    <scope>NUCLEOTIDE SEQUENCE [LARGE SCALE GENOMIC DNA]</scope>
    <source>
        <strain evidence="9">NE01/NJP1002.9</strain>
        <tissue evidence="9">Muscle</tissue>
    </source>
</reference>
<feature type="domain" description="Grh/CP2 DB" evidence="8">
    <location>
        <begin position="1"/>
        <end position="203"/>
    </location>
</feature>
<evidence type="ECO:0000256" key="1">
    <source>
        <dbReference type="ARBA" id="ARBA00004123"/>
    </source>
</evidence>